<name>A0A1R1PLM8_ZANCU</name>
<gene>
    <name evidence="1" type="ORF">AX774_g4655</name>
</gene>
<reference evidence="2" key="1">
    <citation type="submission" date="2017-01" db="EMBL/GenBank/DDBJ databases">
        <authorList>
            <person name="Wang Y."/>
            <person name="White M."/>
            <person name="Kvist S."/>
            <person name="Moncalvo J.-M."/>
        </authorList>
    </citation>
    <scope>NUCLEOTIDE SEQUENCE [LARGE SCALE GENOMIC DNA]</scope>
    <source>
        <strain evidence="2">COL-18-3</strain>
    </source>
</reference>
<comment type="caution">
    <text evidence="1">The sequence shown here is derived from an EMBL/GenBank/DDBJ whole genome shotgun (WGS) entry which is preliminary data.</text>
</comment>
<evidence type="ECO:0000313" key="1">
    <source>
        <dbReference type="EMBL" id="OMH81881.1"/>
    </source>
</evidence>
<dbReference type="Proteomes" id="UP000188320">
    <property type="component" value="Unassembled WGS sequence"/>
</dbReference>
<proteinExistence type="predicted"/>
<accession>A0A1R1PLM8</accession>
<keyword evidence="2" id="KW-1185">Reference proteome</keyword>
<evidence type="ECO:0000313" key="2">
    <source>
        <dbReference type="Proteomes" id="UP000188320"/>
    </source>
</evidence>
<sequence>MCTGPEQVQSTLPPKKLGIHPITIISIVDHINRARIYKKHDLKFDGINKEYLEERVEHHKKLAYLHASIDHNDINTEGGINNIAKSDVSKYFCAYVLTEDQEGQPPHFESIPLELKSDVAEFVALDEITNSANTEGNENEVVTQSKNSHIFF</sequence>
<protein>
    <submittedName>
        <fullName evidence="1">Uncharacterized protein</fullName>
    </submittedName>
</protein>
<dbReference type="EMBL" id="LSSK01000797">
    <property type="protein sequence ID" value="OMH81881.1"/>
    <property type="molecule type" value="Genomic_DNA"/>
</dbReference>
<organism evidence="1 2">
    <name type="scientific">Zancudomyces culisetae</name>
    <name type="common">Gut fungus</name>
    <name type="synonym">Smittium culisetae</name>
    <dbReference type="NCBI Taxonomy" id="1213189"/>
    <lineage>
        <taxon>Eukaryota</taxon>
        <taxon>Fungi</taxon>
        <taxon>Fungi incertae sedis</taxon>
        <taxon>Zoopagomycota</taxon>
        <taxon>Kickxellomycotina</taxon>
        <taxon>Harpellomycetes</taxon>
        <taxon>Harpellales</taxon>
        <taxon>Legeriomycetaceae</taxon>
        <taxon>Zancudomyces</taxon>
    </lineage>
</organism>
<dbReference type="AlphaFoldDB" id="A0A1R1PLM8"/>